<dbReference type="PANTHER" id="PTHR13146:SF0">
    <property type="entry name" value="SOLUTE CARRIER FAMILY 35 MEMBER F6"/>
    <property type="match status" value="1"/>
</dbReference>
<protein>
    <submittedName>
        <fullName evidence="3">Solute carrier family 35 member F6</fullName>
    </submittedName>
</protein>
<evidence type="ECO:0000259" key="2">
    <source>
        <dbReference type="Pfam" id="PF00892"/>
    </source>
</evidence>
<comment type="caution">
    <text evidence="3">The sequence shown here is derived from an EMBL/GenBank/DDBJ whole genome shotgun (WGS) entry which is preliminary data.</text>
</comment>
<dbReference type="OrthoDB" id="29773at2759"/>
<feature type="transmembrane region" description="Helical" evidence="1">
    <location>
        <begin position="12"/>
        <end position="33"/>
    </location>
</feature>
<name>A0A5B7HZI7_PORTR</name>
<dbReference type="InterPro" id="IPR000620">
    <property type="entry name" value="EamA_dom"/>
</dbReference>
<accession>A0A5B7HZI7</accession>
<dbReference type="Pfam" id="PF00892">
    <property type="entry name" value="EamA"/>
    <property type="match status" value="1"/>
</dbReference>
<keyword evidence="4" id="KW-1185">Reference proteome</keyword>
<sequence length="102" mass="11406">MMYLGLTLTYASSFQMLRGAVIVFTGLLSVGFLGRRLRYFHWLGIVLVLIGLVVVGLSDFISSSQTNQDLNGIITGKWQDSVAQTNTELNLRENSIYTLWCV</sequence>
<reference evidence="3 4" key="1">
    <citation type="submission" date="2019-05" db="EMBL/GenBank/DDBJ databases">
        <title>Another draft genome of Portunus trituberculatus and its Hox gene families provides insights of decapod evolution.</title>
        <authorList>
            <person name="Jeong J.-H."/>
            <person name="Song I."/>
            <person name="Kim S."/>
            <person name="Choi T."/>
            <person name="Kim D."/>
            <person name="Ryu S."/>
            <person name="Kim W."/>
        </authorList>
    </citation>
    <scope>NUCLEOTIDE SEQUENCE [LARGE SCALE GENOMIC DNA]</scope>
    <source>
        <tissue evidence="3">Muscle</tissue>
    </source>
</reference>
<evidence type="ECO:0000256" key="1">
    <source>
        <dbReference type="SAM" id="Phobius"/>
    </source>
</evidence>
<organism evidence="3 4">
    <name type="scientific">Portunus trituberculatus</name>
    <name type="common">Swimming crab</name>
    <name type="synonym">Neptunus trituberculatus</name>
    <dbReference type="NCBI Taxonomy" id="210409"/>
    <lineage>
        <taxon>Eukaryota</taxon>
        <taxon>Metazoa</taxon>
        <taxon>Ecdysozoa</taxon>
        <taxon>Arthropoda</taxon>
        <taxon>Crustacea</taxon>
        <taxon>Multicrustacea</taxon>
        <taxon>Malacostraca</taxon>
        <taxon>Eumalacostraca</taxon>
        <taxon>Eucarida</taxon>
        <taxon>Decapoda</taxon>
        <taxon>Pleocyemata</taxon>
        <taxon>Brachyura</taxon>
        <taxon>Eubrachyura</taxon>
        <taxon>Portunoidea</taxon>
        <taxon>Portunidae</taxon>
        <taxon>Portuninae</taxon>
        <taxon>Portunus</taxon>
    </lineage>
</organism>
<dbReference type="AlphaFoldDB" id="A0A5B7HZI7"/>
<dbReference type="InterPro" id="IPR037185">
    <property type="entry name" value="EmrE-like"/>
</dbReference>
<keyword evidence="1" id="KW-0472">Membrane</keyword>
<feature type="domain" description="EamA" evidence="2">
    <location>
        <begin position="2"/>
        <end position="55"/>
    </location>
</feature>
<feature type="transmembrane region" description="Helical" evidence="1">
    <location>
        <begin position="40"/>
        <end position="61"/>
    </location>
</feature>
<dbReference type="EMBL" id="VSRR010037773">
    <property type="protein sequence ID" value="MPC73904.1"/>
    <property type="molecule type" value="Genomic_DNA"/>
</dbReference>
<proteinExistence type="predicted"/>
<dbReference type="Proteomes" id="UP000324222">
    <property type="component" value="Unassembled WGS sequence"/>
</dbReference>
<evidence type="ECO:0000313" key="4">
    <source>
        <dbReference type="Proteomes" id="UP000324222"/>
    </source>
</evidence>
<gene>
    <name evidence="3" type="primary">SLC35F6_0</name>
    <name evidence="3" type="ORF">E2C01_068246</name>
</gene>
<dbReference type="PANTHER" id="PTHR13146">
    <property type="match status" value="1"/>
</dbReference>
<keyword evidence="1" id="KW-0812">Transmembrane</keyword>
<dbReference type="GO" id="GO:0016020">
    <property type="term" value="C:membrane"/>
    <property type="evidence" value="ECO:0007669"/>
    <property type="project" value="InterPro"/>
</dbReference>
<dbReference type="SUPFAM" id="SSF103481">
    <property type="entry name" value="Multidrug resistance efflux transporter EmrE"/>
    <property type="match status" value="1"/>
</dbReference>
<keyword evidence="1" id="KW-1133">Transmembrane helix</keyword>
<evidence type="ECO:0000313" key="3">
    <source>
        <dbReference type="EMBL" id="MPC73904.1"/>
    </source>
</evidence>